<feature type="domain" description="Aminopeptidase N-like N-terminal" evidence="22">
    <location>
        <begin position="46"/>
        <end position="233"/>
    </location>
</feature>
<dbReference type="Proteomes" id="UP001458880">
    <property type="component" value="Unassembled WGS sequence"/>
</dbReference>
<evidence type="ECO:0000256" key="13">
    <source>
        <dbReference type="ARBA" id="ARBA00022833"/>
    </source>
</evidence>
<accession>A0AAW1LUB8</accession>
<keyword evidence="12" id="KW-0378">Hydrolase</keyword>
<comment type="cofactor">
    <cofactor evidence="2">
        <name>Zn(2+)</name>
        <dbReference type="ChEBI" id="CHEBI:29105"/>
    </cofactor>
</comment>
<feature type="chain" id="PRO_5043979671" description="glutamyl aminopeptidase" evidence="20">
    <location>
        <begin position="18"/>
        <end position="324"/>
    </location>
</feature>
<keyword evidence="18" id="KW-0325">Glycoprotein</keyword>
<protein>
    <recommendedName>
        <fullName evidence="6">glutamyl aminopeptidase</fullName>
        <ecNumber evidence="6">3.4.11.7</ecNumber>
    </recommendedName>
</protein>
<name>A0AAW1LUB8_POPJA</name>
<dbReference type="GO" id="GO:0043171">
    <property type="term" value="P:peptide catabolic process"/>
    <property type="evidence" value="ECO:0007669"/>
    <property type="project" value="TreeGrafter"/>
</dbReference>
<dbReference type="GO" id="GO:0005615">
    <property type="term" value="C:extracellular space"/>
    <property type="evidence" value="ECO:0007669"/>
    <property type="project" value="TreeGrafter"/>
</dbReference>
<dbReference type="GO" id="GO:0005886">
    <property type="term" value="C:plasma membrane"/>
    <property type="evidence" value="ECO:0007669"/>
    <property type="project" value="UniProtKB-SubCell"/>
</dbReference>
<evidence type="ECO:0000256" key="16">
    <source>
        <dbReference type="ARBA" id="ARBA00022989"/>
    </source>
</evidence>
<dbReference type="Gene3D" id="2.60.40.1730">
    <property type="entry name" value="tricorn interacting facor f3 domain"/>
    <property type="match status" value="1"/>
</dbReference>
<reference evidence="23 24" key="1">
    <citation type="journal article" date="2024" name="BMC Genomics">
        <title>De novo assembly and annotation of Popillia japonica's genome with initial clues to its potential as an invasive pest.</title>
        <authorList>
            <person name="Cucini C."/>
            <person name="Boschi S."/>
            <person name="Funari R."/>
            <person name="Cardaioli E."/>
            <person name="Iannotti N."/>
            <person name="Marturano G."/>
            <person name="Paoli F."/>
            <person name="Bruttini M."/>
            <person name="Carapelli A."/>
            <person name="Frati F."/>
            <person name="Nardi F."/>
        </authorList>
    </citation>
    <scope>NUCLEOTIDE SEQUENCE [LARGE SCALE GENOMIC DNA]</scope>
    <source>
        <strain evidence="23">DMR45628</strain>
    </source>
</reference>
<evidence type="ECO:0000256" key="19">
    <source>
        <dbReference type="ARBA" id="ARBA00023288"/>
    </source>
</evidence>
<evidence type="ECO:0000259" key="22">
    <source>
        <dbReference type="Pfam" id="PF17900"/>
    </source>
</evidence>
<dbReference type="FunFam" id="2.60.40.1730:FF:000012">
    <property type="entry name" value="Aminopeptidase N"/>
    <property type="match status" value="1"/>
</dbReference>
<dbReference type="PANTHER" id="PTHR11533:SF276">
    <property type="entry name" value="GLUTAMYL AMINOPEPTIDASE"/>
    <property type="match status" value="1"/>
</dbReference>
<dbReference type="InterPro" id="IPR014782">
    <property type="entry name" value="Peptidase_M1_dom"/>
</dbReference>
<dbReference type="InterPro" id="IPR042097">
    <property type="entry name" value="Aminopeptidase_N-like_N_sf"/>
</dbReference>
<evidence type="ECO:0000256" key="15">
    <source>
        <dbReference type="ARBA" id="ARBA00022968"/>
    </source>
</evidence>
<comment type="caution">
    <text evidence="23">The sequence shown here is derived from an EMBL/GenBank/DDBJ whole genome shotgun (WGS) entry which is preliminary data.</text>
</comment>
<dbReference type="PRINTS" id="PR00756">
    <property type="entry name" value="ALADIPTASE"/>
</dbReference>
<evidence type="ECO:0000256" key="14">
    <source>
        <dbReference type="ARBA" id="ARBA00022837"/>
    </source>
</evidence>
<dbReference type="InterPro" id="IPR045357">
    <property type="entry name" value="Aminopeptidase_N-like_N"/>
</dbReference>
<dbReference type="GO" id="GO:0006508">
    <property type="term" value="P:proteolysis"/>
    <property type="evidence" value="ECO:0007669"/>
    <property type="project" value="UniProtKB-KW"/>
</dbReference>
<keyword evidence="11" id="KW-0479">Metal-binding</keyword>
<organism evidence="23 24">
    <name type="scientific">Popillia japonica</name>
    <name type="common">Japanese beetle</name>
    <dbReference type="NCBI Taxonomy" id="7064"/>
    <lineage>
        <taxon>Eukaryota</taxon>
        <taxon>Metazoa</taxon>
        <taxon>Ecdysozoa</taxon>
        <taxon>Arthropoda</taxon>
        <taxon>Hexapoda</taxon>
        <taxon>Insecta</taxon>
        <taxon>Pterygota</taxon>
        <taxon>Neoptera</taxon>
        <taxon>Endopterygota</taxon>
        <taxon>Coleoptera</taxon>
        <taxon>Polyphaga</taxon>
        <taxon>Scarabaeiformia</taxon>
        <taxon>Scarabaeidae</taxon>
        <taxon>Rutelinae</taxon>
        <taxon>Popillia</taxon>
    </lineage>
</organism>
<dbReference type="CDD" id="cd09601">
    <property type="entry name" value="M1_APN-Q_like"/>
    <property type="match status" value="1"/>
</dbReference>
<keyword evidence="24" id="KW-1185">Reference proteome</keyword>
<feature type="domain" description="Peptidase M1 membrane alanine aminopeptidase" evidence="21">
    <location>
        <begin position="265"/>
        <end position="315"/>
    </location>
</feature>
<keyword evidence="9" id="KW-0645">Protease</keyword>
<dbReference type="GO" id="GO:0042277">
    <property type="term" value="F:peptide binding"/>
    <property type="evidence" value="ECO:0007669"/>
    <property type="project" value="TreeGrafter"/>
</dbReference>
<comment type="catalytic activity">
    <reaction evidence="1">
        <text>Release of N-terminal glutamate (and to a lesser extent aspartate) from a peptide.</text>
        <dbReference type="EC" id="3.4.11.7"/>
    </reaction>
</comment>
<evidence type="ECO:0000256" key="12">
    <source>
        <dbReference type="ARBA" id="ARBA00022801"/>
    </source>
</evidence>
<proteinExistence type="predicted"/>
<dbReference type="Pfam" id="PF01433">
    <property type="entry name" value="Peptidase_M1"/>
    <property type="match status" value="1"/>
</dbReference>
<dbReference type="Pfam" id="PF17900">
    <property type="entry name" value="Peptidase_M1_N"/>
    <property type="match status" value="1"/>
</dbReference>
<evidence type="ECO:0000256" key="11">
    <source>
        <dbReference type="ARBA" id="ARBA00022723"/>
    </source>
</evidence>
<sequence>MYRILLILAGILGLSNAGHPLYRDKIASPKSESADYRLPNNLTVSLYQLVVEPDFVTDTFNGSVSVSFTTWTTTDSIVLHTHELNITTSSIDLLDVNGNVINGVASTQFSNDDRHFYTITFFEPLLGGNSYTISIGYFTGILNLDMYGFYLARYVDEEGNTRKMATTQFQATAARRAFPCFDEPALKARFDISIIRTGEYHSLANTPQVSTQEISPGRFLDVFERSVIMSTYLVAFVVSDYTYVGRDIHRVFGRPQDIARNRGDYALDIGIDIFDGIEEWVGIPYSLPKIDQIAIPDDYFDAGAMENWGLVTYRLVHTSCLWMD</sequence>
<evidence type="ECO:0000256" key="3">
    <source>
        <dbReference type="ARBA" id="ARBA00004606"/>
    </source>
</evidence>
<keyword evidence="17" id="KW-0472">Membrane</keyword>
<evidence type="ECO:0000256" key="17">
    <source>
        <dbReference type="ARBA" id="ARBA00023136"/>
    </source>
</evidence>
<keyword evidence="14" id="KW-0106">Calcium</keyword>
<dbReference type="AlphaFoldDB" id="A0AAW1LUB8"/>
<keyword evidence="7" id="KW-0031">Aminopeptidase</keyword>
<evidence type="ECO:0000313" key="23">
    <source>
        <dbReference type="EMBL" id="KAK9737295.1"/>
    </source>
</evidence>
<dbReference type="GO" id="GO:0005737">
    <property type="term" value="C:cytoplasm"/>
    <property type="evidence" value="ECO:0007669"/>
    <property type="project" value="TreeGrafter"/>
</dbReference>
<dbReference type="PANTHER" id="PTHR11533">
    <property type="entry name" value="PROTEASE M1 ZINC METALLOPROTEASE"/>
    <property type="match status" value="1"/>
</dbReference>
<evidence type="ECO:0000256" key="10">
    <source>
        <dbReference type="ARBA" id="ARBA00022692"/>
    </source>
</evidence>
<evidence type="ECO:0000256" key="18">
    <source>
        <dbReference type="ARBA" id="ARBA00023180"/>
    </source>
</evidence>
<evidence type="ECO:0000256" key="9">
    <source>
        <dbReference type="ARBA" id="ARBA00022670"/>
    </source>
</evidence>
<dbReference type="SUPFAM" id="SSF63737">
    <property type="entry name" value="Leukotriene A4 hydrolase N-terminal domain"/>
    <property type="match status" value="1"/>
</dbReference>
<dbReference type="EMBL" id="JASPKY010000101">
    <property type="protein sequence ID" value="KAK9737295.1"/>
    <property type="molecule type" value="Genomic_DNA"/>
</dbReference>
<evidence type="ECO:0000259" key="21">
    <source>
        <dbReference type="Pfam" id="PF01433"/>
    </source>
</evidence>
<evidence type="ECO:0000256" key="5">
    <source>
        <dbReference type="ARBA" id="ARBA00011748"/>
    </source>
</evidence>
<evidence type="ECO:0000256" key="6">
    <source>
        <dbReference type="ARBA" id="ARBA00012567"/>
    </source>
</evidence>
<evidence type="ECO:0000256" key="4">
    <source>
        <dbReference type="ARBA" id="ARBA00004609"/>
    </source>
</evidence>
<dbReference type="GO" id="GO:0098552">
    <property type="term" value="C:side of membrane"/>
    <property type="evidence" value="ECO:0007669"/>
    <property type="project" value="UniProtKB-KW"/>
</dbReference>
<keyword evidence="13" id="KW-0862">Zinc</keyword>
<keyword evidence="15" id="KW-0735">Signal-anchor</keyword>
<dbReference type="Gene3D" id="3.30.2010.30">
    <property type="match status" value="1"/>
</dbReference>
<evidence type="ECO:0000313" key="24">
    <source>
        <dbReference type="Proteomes" id="UP001458880"/>
    </source>
</evidence>
<comment type="subunit">
    <text evidence="5">Homodimer; disulfide-linked.</text>
</comment>
<dbReference type="GO" id="GO:0004230">
    <property type="term" value="F:glutamyl aminopeptidase activity"/>
    <property type="evidence" value="ECO:0007669"/>
    <property type="project" value="UniProtKB-EC"/>
</dbReference>
<dbReference type="InterPro" id="IPR001930">
    <property type="entry name" value="Peptidase_M1"/>
</dbReference>
<gene>
    <name evidence="23" type="ORF">QE152_g10808</name>
</gene>
<dbReference type="SUPFAM" id="SSF55486">
    <property type="entry name" value="Metalloproteases ('zincins'), catalytic domain"/>
    <property type="match status" value="1"/>
</dbReference>
<keyword evidence="10" id="KW-0812">Transmembrane</keyword>
<dbReference type="GO" id="GO:0070006">
    <property type="term" value="F:metalloaminopeptidase activity"/>
    <property type="evidence" value="ECO:0007669"/>
    <property type="project" value="TreeGrafter"/>
</dbReference>
<evidence type="ECO:0000256" key="1">
    <source>
        <dbReference type="ARBA" id="ARBA00001703"/>
    </source>
</evidence>
<evidence type="ECO:0000256" key="2">
    <source>
        <dbReference type="ARBA" id="ARBA00001947"/>
    </source>
</evidence>
<keyword evidence="16" id="KW-1133">Transmembrane helix</keyword>
<dbReference type="InterPro" id="IPR034016">
    <property type="entry name" value="M1_APN-typ"/>
</dbReference>
<evidence type="ECO:0000256" key="20">
    <source>
        <dbReference type="SAM" id="SignalP"/>
    </source>
</evidence>
<dbReference type="InterPro" id="IPR050344">
    <property type="entry name" value="Peptidase_M1_aminopeptidases"/>
</dbReference>
<evidence type="ECO:0000256" key="7">
    <source>
        <dbReference type="ARBA" id="ARBA00022438"/>
    </source>
</evidence>
<keyword evidence="19" id="KW-0449">Lipoprotein</keyword>
<keyword evidence="20" id="KW-0732">Signal</keyword>
<feature type="signal peptide" evidence="20">
    <location>
        <begin position="1"/>
        <end position="17"/>
    </location>
</feature>
<evidence type="ECO:0000256" key="8">
    <source>
        <dbReference type="ARBA" id="ARBA00022622"/>
    </source>
</evidence>
<comment type="subcellular location">
    <subcellularLocation>
        <location evidence="4">Cell membrane</location>
        <topology evidence="4">Lipid-anchor</topology>
        <topology evidence="4">GPI-anchor</topology>
    </subcellularLocation>
    <subcellularLocation>
        <location evidence="3">Membrane</location>
        <topology evidence="3">Single-pass type II membrane protein</topology>
    </subcellularLocation>
</comment>
<keyword evidence="8" id="KW-0336">GPI-anchor</keyword>
<dbReference type="EC" id="3.4.11.7" evidence="6"/>
<dbReference type="GO" id="GO:0008270">
    <property type="term" value="F:zinc ion binding"/>
    <property type="evidence" value="ECO:0007669"/>
    <property type="project" value="InterPro"/>
</dbReference>